<dbReference type="GO" id="GO:0009253">
    <property type="term" value="P:peptidoglycan catabolic process"/>
    <property type="evidence" value="ECO:0007669"/>
    <property type="project" value="InterPro"/>
</dbReference>
<dbReference type="InterPro" id="IPR002508">
    <property type="entry name" value="MurNAc-LAA_cat"/>
</dbReference>
<dbReference type="GO" id="GO:0030288">
    <property type="term" value="C:outer membrane-bounded periplasmic space"/>
    <property type="evidence" value="ECO:0007669"/>
    <property type="project" value="TreeGrafter"/>
</dbReference>
<keyword evidence="2" id="KW-0961">Cell wall biogenesis/degradation</keyword>
<dbReference type="InterPro" id="IPR013783">
    <property type="entry name" value="Ig-like_fold"/>
</dbReference>
<feature type="chain" id="PRO_5032816287" evidence="3">
    <location>
        <begin position="26"/>
        <end position="591"/>
    </location>
</feature>
<keyword evidence="1" id="KW-0378">Hydrolase</keyword>
<dbReference type="GO" id="GO:0071555">
    <property type="term" value="P:cell wall organization"/>
    <property type="evidence" value="ECO:0007669"/>
    <property type="project" value="UniProtKB-KW"/>
</dbReference>
<reference evidence="6 7" key="1">
    <citation type="submission" date="2019-11" db="EMBL/GenBank/DDBJ databases">
        <title>Isolation of a new High Light Tolerant Cyanobacteria.</title>
        <authorList>
            <person name="Dobson Z."/>
            <person name="Vaughn N."/>
            <person name="Vaughn M."/>
            <person name="Fromme P."/>
            <person name="Mazor Y."/>
        </authorList>
    </citation>
    <scope>NUCLEOTIDE SEQUENCE [LARGE SCALE GENOMIC DNA]</scope>
    <source>
        <strain evidence="6 7">0216</strain>
    </source>
</reference>
<comment type="caution">
    <text evidence="6">The sequence shown here is derived from an EMBL/GenBank/DDBJ whole genome shotgun (WGS) entry which is preliminary data.</text>
</comment>
<dbReference type="InterPro" id="IPR050695">
    <property type="entry name" value="N-acetylmuramoyl_amidase_3"/>
</dbReference>
<gene>
    <name evidence="6" type="ORF">GGC33_08625</name>
</gene>
<evidence type="ECO:0000259" key="4">
    <source>
        <dbReference type="SMART" id="SM00287"/>
    </source>
</evidence>
<evidence type="ECO:0000256" key="1">
    <source>
        <dbReference type="ARBA" id="ARBA00022801"/>
    </source>
</evidence>
<dbReference type="RefSeq" id="WP_155083784.1">
    <property type="nucleotide sequence ID" value="NZ_WMIA01000009.1"/>
</dbReference>
<dbReference type="GO" id="GO:0008745">
    <property type="term" value="F:N-acetylmuramoyl-L-alanine amidase activity"/>
    <property type="evidence" value="ECO:0007669"/>
    <property type="project" value="InterPro"/>
</dbReference>
<dbReference type="CDD" id="cd02696">
    <property type="entry name" value="MurNAc-LAA"/>
    <property type="match status" value="1"/>
</dbReference>
<dbReference type="Proteomes" id="UP000437131">
    <property type="component" value="Unassembled WGS sequence"/>
</dbReference>
<dbReference type="PANTHER" id="PTHR30404">
    <property type="entry name" value="N-ACETYLMURAMOYL-L-ALANINE AMIDASE"/>
    <property type="match status" value="1"/>
</dbReference>
<feature type="domain" description="SH3b" evidence="4">
    <location>
        <begin position="231"/>
        <end position="289"/>
    </location>
</feature>
<evidence type="ECO:0000259" key="5">
    <source>
        <dbReference type="SMART" id="SM00646"/>
    </source>
</evidence>
<evidence type="ECO:0000256" key="2">
    <source>
        <dbReference type="ARBA" id="ARBA00023316"/>
    </source>
</evidence>
<name>A0A844GVB7_9CHRO</name>
<dbReference type="Gene3D" id="2.60.40.10">
    <property type="entry name" value="Immunoglobulins"/>
    <property type="match status" value="1"/>
</dbReference>
<sequence length="591" mass="65611">MSNNIFWKSFLITISLNLIAESSFAQSQSLKIVYPPINHQTTAESIFIIGSAPASGNVIINGKSINRSSLGYFAPSIPLKMGKNQITIRYDNEELNRVITRVDNQPDLEEINNFSANLLNPQVDISKLPNEDVCFSAITPLGSNTTVKINQNTISLTPALNTVNLPSNASVLIDNNNPISTVANSWQKVSGCVQFSNTMSNLNPIFVMDYQGKTAQRKGEGNITILNPQELQVVEVIAEQGIARTGAGTNYSRLTPLPKGVRAKVTGKEGEWLRLDYGGWIKAEETRVLPTNTLPLSYIRSVTSKVKETQTEIIFPLESAVPVSIRQDDDSLTLSLYNIVAQTDTIRFDDNPIIKRLDWYQVNPTQIDYIFSFKSPQQWGYDVRYEGNNLILTINHPPNLKSNQSLNGASILLDPGHGGDESGALGPTGYPEKDVNLIVSKLVAQELEKRGARVYLTRNDDSFVSLGDRAKMIRNVNPTVALSIHYNALPDGGNAEKTKGVSTFWYHPQAQDLAVYLHNYLINQLDRDSAGIFWNNLALTRPHQSPTVLLELGFMINPEEFEWITNSSAQKQLAFTLADGIQNWILSKNSW</sequence>
<feature type="signal peptide" evidence="3">
    <location>
        <begin position="1"/>
        <end position="25"/>
    </location>
</feature>
<dbReference type="AlphaFoldDB" id="A0A844GVB7"/>
<dbReference type="Pfam" id="PF01520">
    <property type="entry name" value="Amidase_3"/>
    <property type="match status" value="1"/>
</dbReference>
<proteinExistence type="predicted"/>
<dbReference type="InterPro" id="IPR003646">
    <property type="entry name" value="SH3-like_bac-type"/>
</dbReference>
<dbReference type="Gene3D" id="2.30.30.40">
    <property type="entry name" value="SH3 Domains"/>
    <property type="match status" value="1"/>
</dbReference>
<dbReference type="Gene3D" id="3.40.630.40">
    <property type="entry name" value="Zn-dependent exopeptidases"/>
    <property type="match status" value="1"/>
</dbReference>
<accession>A0A844GVB7</accession>
<feature type="domain" description="MurNAc-LAA" evidence="5">
    <location>
        <begin position="470"/>
        <end position="582"/>
    </location>
</feature>
<keyword evidence="3" id="KW-0732">Signal</keyword>
<evidence type="ECO:0000256" key="3">
    <source>
        <dbReference type="SAM" id="SignalP"/>
    </source>
</evidence>
<evidence type="ECO:0000313" key="6">
    <source>
        <dbReference type="EMBL" id="MTF38991.1"/>
    </source>
</evidence>
<protein>
    <submittedName>
        <fullName evidence="6">N-acetylmuramoyl-L-alanine amidase</fullName>
    </submittedName>
</protein>
<dbReference type="EMBL" id="WMIA01000009">
    <property type="protein sequence ID" value="MTF38991.1"/>
    <property type="molecule type" value="Genomic_DNA"/>
</dbReference>
<dbReference type="SUPFAM" id="SSF53187">
    <property type="entry name" value="Zn-dependent exopeptidases"/>
    <property type="match status" value="1"/>
</dbReference>
<evidence type="ECO:0000313" key="7">
    <source>
        <dbReference type="Proteomes" id="UP000437131"/>
    </source>
</evidence>
<dbReference type="SMART" id="SM00287">
    <property type="entry name" value="SH3b"/>
    <property type="match status" value="1"/>
</dbReference>
<dbReference type="SMART" id="SM00646">
    <property type="entry name" value="Ami_3"/>
    <property type="match status" value="1"/>
</dbReference>
<organism evidence="6 7">
    <name type="scientific">Cyanobacterium aponinum 0216</name>
    <dbReference type="NCBI Taxonomy" id="2676140"/>
    <lineage>
        <taxon>Bacteria</taxon>
        <taxon>Bacillati</taxon>
        <taxon>Cyanobacteriota</taxon>
        <taxon>Cyanophyceae</taxon>
        <taxon>Oscillatoriophycideae</taxon>
        <taxon>Chroococcales</taxon>
        <taxon>Geminocystaceae</taxon>
        <taxon>Cyanobacterium</taxon>
    </lineage>
</organism>
<dbReference type="PANTHER" id="PTHR30404:SF7">
    <property type="entry name" value="CELL WALL AMIDASE LYTH-RELATED"/>
    <property type="match status" value="1"/>
</dbReference>